<evidence type="ECO:0000256" key="1">
    <source>
        <dbReference type="ARBA" id="ARBA00004906"/>
    </source>
</evidence>
<dbReference type="InterPro" id="IPR000210">
    <property type="entry name" value="BTB/POZ_dom"/>
</dbReference>
<reference evidence="3" key="1">
    <citation type="submission" date="2016-03" db="EMBL/GenBank/DDBJ databases">
        <title>Mechanisms controlling the formation of the plant cell surface in tip-growing cells are functionally conserved among land plants.</title>
        <authorList>
            <person name="Honkanen S."/>
            <person name="Jones V.A."/>
            <person name="Morieri G."/>
            <person name="Champion C."/>
            <person name="Hetherington A.J."/>
            <person name="Kelly S."/>
            <person name="Saint-Marcoux D."/>
            <person name="Proust H."/>
            <person name="Prescott H."/>
            <person name="Dolan L."/>
        </authorList>
    </citation>
    <scope>NUCLEOTIDE SEQUENCE [LARGE SCALE GENOMIC DNA]</scope>
    <source>
        <tissue evidence="3">Whole gametophyte</tissue>
    </source>
</reference>
<dbReference type="SMART" id="SM00225">
    <property type="entry name" value="BTB"/>
    <property type="match status" value="1"/>
</dbReference>
<keyword evidence="4" id="KW-1185">Reference proteome</keyword>
<evidence type="ECO:0000313" key="3">
    <source>
        <dbReference type="EMBL" id="OAE30144.1"/>
    </source>
</evidence>
<dbReference type="Proteomes" id="UP000077202">
    <property type="component" value="Unassembled WGS sequence"/>
</dbReference>
<dbReference type="AlphaFoldDB" id="A0A176WB40"/>
<accession>A0A176WB40</accession>
<dbReference type="EMBL" id="LVLJ01001352">
    <property type="protein sequence ID" value="OAE30144.1"/>
    <property type="molecule type" value="Genomic_DNA"/>
</dbReference>
<protein>
    <recommendedName>
        <fullName evidence="2">BTB domain-containing protein</fullName>
    </recommendedName>
</protein>
<comment type="pathway">
    <text evidence="1">Protein modification; protein ubiquitination.</text>
</comment>
<dbReference type="SUPFAM" id="SSF54695">
    <property type="entry name" value="POZ domain"/>
    <property type="match status" value="1"/>
</dbReference>
<dbReference type="Gene3D" id="3.30.710.10">
    <property type="entry name" value="Potassium Channel Kv1.1, Chain A"/>
    <property type="match status" value="1"/>
</dbReference>
<dbReference type="PROSITE" id="PS50097">
    <property type="entry name" value="BTB"/>
    <property type="match status" value="1"/>
</dbReference>
<name>A0A176WB40_MARPO</name>
<gene>
    <name evidence="3" type="ORF">AXG93_246s1150</name>
</gene>
<dbReference type="Pfam" id="PF00651">
    <property type="entry name" value="BTB"/>
    <property type="match status" value="1"/>
</dbReference>
<evidence type="ECO:0000259" key="2">
    <source>
        <dbReference type="PROSITE" id="PS50097"/>
    </source>
</evidence>
<organism evidence="3 4">
    <name type="scientific">Marchantia polymorpha subsp. ruderalis</name>
    <dbReference type="NCBI Taxonomy" id="1480154"/>
    <lineage>
        <taxon>Eukaryota</taxon>
        <taxon>Viridiplantae</taxon>
        <taxon>Streptophyta</taxon>
        <taxon>Embryophyta</taxon>
        <taxon>Marchantiophyta</taxon>
        <taxon>Marchantiopsida</taxon>
        <taxon>Marchantiidae</taxon>
        <taxon>Marchantiales</taxon>
        <taxon>Marchantiaceae</taxon>
        <taxon>Marchantia</taxon>
    </lineage>
</organism>
<sequence length="438" mass="50008">MNSDRLMDDFLPPIARNYRVERSARFDEDGDVLRESTKLGCYFDMLKMLNNPDSSDMTFMCQDGVKVYACRLLLVSRSSVLRNMLTNGMAESQQSEVVLHEITSPVLLLILEYIYTGWIMLQSFERRAKVYLSGTPEACRKMMLETIRGARFFLLQTVEDLMIQHLVRIVKLDAKFKRKPRPNQVVKAALRLSYAAEVMASVGDDDKDSSDLRFICNSQMKILQLGNDTEGPGSVSDNLGSFSARGFQFFLQNSQNLKENDNRTLSIDEYQRLRQVVLWCATQALEHGQLEDLTLPTAKCARSLVNTDADPGLSDVLVPPSAAFSKAWESVKVALTEKLTTMFLSMVDLKRIHPEILIYVIEDLGIFPSNVLESVFRVQALPRARLEKMFLGPSFWRLNFADAQRRVDDEIGIHVFLIRIAYEYYMLFLLAKCVVLRT</sequence>
<dbReference type="InterPro" id="IPR011333">
    <property type="entry name" value="SKP1/BTB/POZ_sf"/>
</dbReference>
<dbReference type="PANTHER" id="PTHR24413">
    <property type="entry name" value="SPECKLE-TYPE POZ PROTEIN"/>
    <property type="match status" value="1"/>
</dbReference>
<evidence type="ECO:0000313" key="4">
    <source>
        <dbReference type="Proteomes" id="UP000077202"/>
    </source>
</evidence>
<proteinExistence type="predicted"/>
<feature type="domain" description="BTB" evidence="2">
    <location>
        <begin position="55"/>
        <end position="123"/>
    </location>
</feature>
<comment type="caution">
    <text evidence="3">The sequence shown here is derived from an EMBL/GenBank/DDBJ whole genome shotgun (WGS) entry which is preliminary data.</text>
</comment>